<dbReference type="PANTHER" id="PTHR15451">
    <property type="entry name" value="ERGOSTEROL BIOSYNTHETIC PROTEIN 28-RELATED"/>
    <property type="match status" value="1"/>
</dbReference>
<keyword evidence="3" id="KW-0444">Lipid biosynthesis</keyword>
<dbReference type="OrthoDB" id="6485510at2759"/>
<keyword evidence="4 14" id="KW-0812">Transmembrane</keyword>
<evidence type="ECO:0000256" key="12">
    <source>
        <dbReference type="ARBA" id="ARBA00023221"/>
    </source>
</evidence>
<dbReference type="InterPro" id="IPR005352">
    <property type="entry name" value="Erg28"/>
</dbReference>
<sequence>MSRFLNVLRSWLVMVSIIAMGNTLQSFRDHTFLYEKLYTGKPDLVNGLQARTFGIWTLLSSVIRCLCAIDIHNKTYAKILNNQPTLQERLKASQRSLLLMPHSGPSLCGIPRIHLPGGRGLQSQAVPHHTLDLPPRPGPLPLRAVCLWDRSSHDWRPGTPDGGKFLDPGYASWASVPRSRTSIQTEEEKLRPTLPAPRLHPPPLLSPTFILPPFSSSFLHHPEPSDPLLAFYVWGFSLIMFTIPYNFHTEKYMMCTNNLKNHFKVDTPYLPPDQEIASTFETHCVPFLHQQPLPGPFSSLLLFPFYFHPFI</sequence>
<accession>A0A9V1EJ64</accession>
<feature type="region of interest" description="Disordered" evidence="13">
    <location>
        <begin position="177"/>
        <end position="197"/>
    </location>
</feature>
<keyword evidence="15" id="KW-0732">Signal</keyword>
<reference evidence="17" key="1">
    <citation type="submission" date="2025-08" db="UniProtKB">
        <authorList>
            <consortium name="RefSeq"/>
        </authorList>
    </citation>
    <scope>IDENTIFICATION</scope>
    <source>
        <tissue evidence="17">Whole blood</tissue>
    </source>
</reference>
<protein>
    <submittedName>
        <fullName evidence="17">Ergosterol biosynthetic protein 28 homolog isoform X1</fullName>
    </submittedName>
</protein>
<evidence type="ECO:0000256" key="9">
    <source>
        <dbReference type="ARBA" id="ARBA00023098"/>
    </source>
</evidence>
<dbReference type="RefSeq" id="XP_019282773.1">
    <property type="nucleotide sequence ID" value="XM_019427228.2"/>
</dbReference>
<feature type="transmembrane region" description="Helical" evidence="14">
    <location>
        <begin position="228"/>
        <end position="247"/>
    </location>
</feature>
<dbReference type="KEGG" id="ppad:109253866"/>
<evidence type="ECO:0000256" key="6">
    <source>
        <dbReference type="ARBA" id="ARBA00022955"/>
    </source>
</evidence>
<evidence type="ECO:0000256" key="3">
    <source>
        <dbReference type="ARBA" id="ARBA00022516"/>
    </source>
</evidence>
<dbReference type="AlphaFoldDB" id="A0A9V1EJ64"/>
<keyword evidence="6" id="KW-0752">Steroid biosynthesis</keyword>
<dbReference type="GO" id="GO:0005789">
    <property type="term" value="C:endoplasmic reticulum membrane"/>
    <property type="evidence" value="ECO:0007669"/>
    <property type="project" value="UniProtKB-SubCell"/>
</dbReference>
<evidence type="ECO:0000256" key="1">
    <source>
        <dbReference type="ARBA" id="ARBA00004477"/>
    </source>
</evidence>
<evidence type="ECO:0000256" key="4">
    <source>
        <dbReference type="ARBA" id="ARBA00022692"/>
    </source>
</evidence>
<keyword evidence="11" id="KW-1207">Sterol metabolism</keyword>
<dbReference type="PANTHER" id="PTHR15451:SF19">
    <property type="entry name" value="ERGOSTEROL BIOSYNTHETIC PROTEIN 28 HOMOLOG"/>
    <property type="match status" value="1"/>
</dbReference>
<keyword evidence="5" id="KW-0256">Endoplasmic reticulum</keyword>
<evidence type="ECO:0000256" key="14">
    <source>
        <dbReference type="SAM" id="Phobius"/>
    </source>
</evidence>
<dbReference type="Proteomes" id="UP001165780">
    <property type="component" value="Unplaced"/>
</dbReference>
<evidence type="ECO:0000256" key="10">
    <source>
        <dbReference type="ARBA" id="ARBA00023136"/>
    </source>
</evidence>
<organism evidence="16 17">
    <name type="scientific">Panthera pardus</name>
    <name type="common">Leopard</name>
    <name type="synonym">Felis pardus</name>
    <dbReference type="NCBI Taxonomy" id="9691"/>
    <lineage>
        <taxon>Eukaryota</taxon>
        <taxon>Metazoa</taxon>
        <taxon>Chordata</taxon>
        <taxon>Craniata</taxon>
        <taxon>Vertebrata</taxon>
        <taxon>Euteleostomi</taxon>
        <taxon>Mammalia</taxon>
        <taxon>Eutheria</taxon>
        <taxon>Laurasiatheria</taxon>
        <taxon>Carnivora</taxon>
        <taxon>Feliformia</taxon>
        <taxon>Felidae</taxon>
        <taxon>Pantherinae</taxon>
        <taxon>Panthera</taxon>
    </lineage>
</organism>
<evidence type="ECO:0000256" key="15">
    <source>
        <dbReference type="SAM" id="SignalP"/>
    </source>
</evidence>
<name>A0A9V1EJ64_PANPR</name>
<keyword evidence="12" id="KW-0753">Steroid metabolism</keyword>
<dbReference type="GO" id="GO:0016126">
    <property type="term" value="P:sterol biosynthetic process"/>
    <property type="evidence" value="ECO:0007669"/>
    <property type="project" value="UniProtKB-KW"/>
</dbReference>
<dbReference type="GeneID" id="109253866"/>
<dbReference type="Pfam" id="PF03694">
    <property type="entry name" value="Erg28"/>
    <property type="match status" value="1"/>
</dbReference>
<dbReference type="CTD" id="11161"/>
<keyword evidence="7 14" id="KW-1133">Transmembrane helix</keyword>
<feature type="chain" id="PRO_5040775331" evidence="15">
    <location>
        <begin position="24"/>
        <end position="311"/>
    </location>
</feature>
<evidence type="ECO:0000256" key="11">
    <source>
        <dbReference type="ARBA" id="ARBA00023166"/>
    </source>
</evidence>
<feature type="signal peptide" evidence="15">
    <location>
        <begin position="1"/>
        <end position="23"/>
    </location>
</feature>
<keyword evidence="10 14" id="KW-0472">Membrane</keyword>
<comment type="similarity">
    <text evidence="2">Belongs to the ERG28 family.</text>
</comment>
<evidence type="ECO:0000256" key="7">
    <source>
        <dbReference type="ARBA" id="ARBA00022989"/>
    </source>
</evidence>
<evidence type="ECO:0000313" key="16">
    <source>
        <dbReference type="Proteomes" id="UP001165780"/>
    </source>
</evidence>
<keyword evidence="8" id="KW-0756">Sterol biosynthesis</keyword>
<comment type="subcellular location">
    <subcellularLocation>
        <location evidence="1">Endoplasmic reticulum membrane</location>
        <topology evidence="1">Multi-pass membrane protein</topology>
    </subcellularLocation>
</comment>
<evidence type="ECO:0000256" key="2">
    <source>
        <dbReference type="ARBA" id="ARBA00005377"/>
    </source>
</evidence>
<evidence type="ECO:0000256" key="8">
    <source>
        <dbReference type="ARBA" id="ARBA00023011"/>
    </source>
</evidence>
<evidence type="ECO:0000313" key="17">
    <source>
        <dbReference type="RefSeq" id="XP_019282773.1"/>
    </source>
</evidence>
<keyword evidence="9" id="KW-0443">Lipid metabolism</keyword>
<evidence type="ECO:0000256" key="5">
    <source>
        <dbReference type="ARBA" id="ARBA00022824"/>
    </source>
</evidence>
<dbReference type="GO" id="GO:0030674">
    <property type="term" value="F:protein-macromolecule adaptor activity"/>
    <property type="evidence" value="ECO:0007669"/>
    <property type="project" value="TreeGrafter"/>
</dbReference>
<proteinExistence type="inferred from homology"/>
<keyword evidence="16" id="KW-1185">Reference proteome</keyword>
<gene>
    <name evidence="17" type="primary">ERG28</name>
</gene>
<evidence type="ECO:0000256" key="13">
    <source>
        <dbReference type="SAM" id="MobiDB-lite"/>
    </source>
</evidence>